<evidence type="ECO:0000313" key="1">
    <source>
        <dbReference type="EMBL" id="AYV76025.1"/>
    </source>
</evidence>
<sequence>MSVEKKTREYNITVSYDISKLDENTRKSLDKKLDTVNTSFNTSSLTWQGFNTCDNPIDLIVKNPKKHLEIDKLLRKTYGIYPSVYKTSNCVSYPVQRQFLVHILDINYIMNMTITTPEINFGSKEVNSIFSKLQSDTLKIISELDMVNTYEAEYSPTVERVDNIKFVSHCVDTFEMIKEYVKINHKMSEKTMNKLKEIKNDTIHISVDANTSVRFLQKC</sequence>
<dbReference type="EMBL" id="MK071982">
    <property type="protein sequence ID" value="AYV76025.1"/>
    <property type="molecule type" value="Genomic_DNA"/>
</dbReference>
<name>A0A3G4ZME3_9VIRU</name>
<gene>
    <name evidence="1" type="ORF">Terrestrivirus4_73</name>
</gene>
<organism evidence="1">
    <name type="scientific">Terrestrivirus sp</name>
    <dbReference type="NCBI Taxonomy" id="2487775"/>
    <lineage>
        <taxon>Viruses</taxon>
        <taxon>Varidnaviria</taxon>
        <taxon>Bamfordvirae</taxon>
        <taxon>Nucleocytoviricota</taxon>
        <taxon>Megaviricetes</taxon>
        <taxon>Imitervirales</taxon>
        <taxon>Mimiviridae</taxon>
        <taxon>Klosneuvirinae</taxon>
    </lineage>
</organism>
<proteinExistence type="predicted"/>
<reference evidence="1" key="1">
    <citation type="submission" date="2018-10" db="EMBL/GenBank/DDBJ databases">
        <title>Hidden diversity of soil giant viruses.</title>
        <authorList>
            <person name="Schulz F."/>
            <person name="Alteio L."/>
            <person name="Goudeau D."/>
            <person name="Ryan E.M."/>
            <person name="Malmstrom R.R."/>
            <person name="Blanchard J."/>
            <person name="Woyke T."/>
        </authorList>
    </citation>
    <scope>NUCLEOTIDE SEQUENCE</scope>
    <source>
        <strain evidence="1">TEV1</strain>
    </source>
</reference>
<accession>A0A3G4ZME3</accession>
<protein>
    <submittedName>
        <fullName evidence="1">Uncharacterized protein</fullName>
    </submittedName>
</protein>